<sequence>MYQSFTDNELREAIRASTEEYQLLRSKGSALKWVLQVAEALTSMQGELNRRLALRSRRASSTGMS</sequence>
<protein>
    <submittedName>
        <fullName evidence="1">Uncharacterized protein</fullName>
    </submittedName>
</protein>
<dbReference type="EMBL" id="SJZI01000009">
    <property type="protein sequence ID" value="TCJ17082.1"/>
    <property type="molecule type" value="Genomic_DNA"/>
</dbReference>
<evidence type="ECO:0000313" key="2">
    <source>
        <dbReference type="Proteomes" id="UP000295334"/>
    </source>
</evidence>
<keyword evidence="2" id="KW-1185">Reference proteome</keyword>
<proteinExistence type="predicted"/>
<name>A0A4V2NWF3_9BACT</name>
<dbReference type="Proteomes" id="UP000295334">
    <property type="component" value="Unassembled WGS sequence"/>
</dbReference>
<dbReference type="AlphaFoldDB" id="A0A4V2NWF3"/>
<gene>
    <name evidence="1" type="ORF">EPD60_07155</name>
</gene>
<evidence type="ECO:0000313" key="1">
    <source>
        <dbReference type="EMBL" id="TCJ17082.1"/>
    </source>
</evidence>
<organism evidence="1 2">
    <name type="scientific">Flaviaesturariibacter flavus</name>
    <dbReference type="NCBI Taxonomy" id="2502780"/>
    <lineage>
        <taxon>Bacteria</taxon>
        <taxon>Pseudomonadati</taxon>
        <taxon>Bacteroidota</taxon>
        <taxon>Chitinophagia</taxon>
        <taxon>Chitinophagales</taxon>
        <taxon>Chitinophagaceae</taxon>
        <taxon>Flaviaestuariibacter</taxon>
    </lineage>
</organism>
<dbReference type="RefSeq" id="WP_131448313.1">
    <property type="nucleotide sequence ID" value="NZ_SJZI01000009.1"/>
</dbReference>
<accession>A0A4V2NWF3</accession>
<reference evidence="1 2" key="1">
    <citation type="submission" date="2019-03" db="EMBL/GenBank/DDBJ databases">
        <authorList>
            <person name="Kim M.K.M."/>
        </authorList>
    </citation>
    <scope>NUCLEOTIDE SEQUENCE [LARGE SCALE GENOMIC DNA]</scope>
    <source>
        <strain evidence="1 2">17J68-12</strain>
    </source>
</reference>
<comment type="caution">
    <text evidence="1">The sequence shown here is derived from an EMBL/GenBank/DDBJ whole genome shotgun (WGS) entry which is preliminary data.</text>
</comment>